<dbReference type="Proteomes" id="UP000297299">
    <property type="component" value="Unassembled WGS sequence"/>
</dbReference>
<sequence length="70" mass="7371">MFNDEVPVFPVTSSSSSSSGTSAYLALVLNHLSFSNGFEAPGHVFSDVLSQDERAGNCGIPCGDFNDDEP</sequence>
<evidence type="ECO:0000313" key="3">
    <source>
        <dbReference type="Proteomes" id="UP000297299"/>
    </source>
</evidence>
<proteinExistence type="predicted"/>
<dbReference type="AlphaFoldDB" id="A0A4Y8CPY6"/>
<organism evidence="2 3">
    <name type="scientific">Botryotinia calthae</name>
    <dbReference type="NCBI Taxonomy" id="38488"/>
    <lineage>
        <taxon>Eukaryota</taxon>
        <taxon>Fungi</taxon>
        <taxon>Dikarya</taxon>
        <taxon>Ascomycota</taxon>
        <taxon>Pezizomycotina</taxon>
        <taxon>Leotiomycetes</taxon>
        <taxon>Helotiales</taxon>
        <taxon>Sclerotiniaceae</taxon>
        <taxon>Botryotinia</taxon>
    </lineage>
</organism>
<protein>
    <submittedName>
        <fullName evidence="2">Uncharacterized protein</fullName>
    </submittedName>
</protein>
<gene>
    <name evidence="2" type="ORF">BOTCAL_0460g00040</name>
</gene>
<name>A0A4Y8CPY6_9HELO</name>
<evidence type="ECO:0000313" key="2">
    <source>
        <dbReference type="EMBL" id="TEY39384.1"/>
    </source>
</evidence>
<accession>A0A4Y8CPY6</accession>
<feature type="region of interest" description="Disordered" evidence="1">
    <location>
        <begin position="1"/>
        <end position="20"/>
    </location>
</feature>
<reference evidence="2 3" key="1">
    <citation type="submission" date="2017-11" db="EMBL/GenBank/DDBJ databases">
        <title>Comparative genomics of Botrytis spp.</title>
        <authorList>
            <person name="Valero-Jimenez C.A."/>
            <person name="Tapia P."/>
            <person name="Veloso J."/>
            <person name="Silva-Moreno E."/>
            <person name="Staats M."/>
            <person name="Valdes J.H."/>
            <person name="Van Kan J.A.L."/>
        </authorList>
    </citation>
    <scope>NUCLEOTIDE SEQUENCE [LARGE SCALE GENOMIC DNA]</scope>
    <source>
        <strain evidence="2 3">MUCL2830</strain>
    </source>
</reference>
<comment type="caution">
    <text evidence="2">The sequence shown here is derived from an EMBL/GenBank/DDBJ whole genome shotgun (WGS) entry which is preliminary data.</text>
</comment>
<dbReference type="EMBL" id="PHWZ01000459">
    <property type="protein sequence ID" value="TEY39384.1"/>
    <property type="molecule type" value="Genomic_DNA"/>
</dbReference>
<keyword evidence="3" id="KW-1185">Reference proteome</keyword>
<evidence type="ECO:0000256" key="1">
    <source>
        <dbReference type="SAM" id="MobiDB-lite"/>
    </source>
</evidence>